<protein>
    <submittedName>
        <fullName evidence="2">Uncharacterized protein</fullName>
    </submittedName>
</protein>
<feature type="compositionally biased region" description="Basic and acidic residues" evidence="1">
    <location>
        <begin position="1"/>
        <end position="15"/>
    </location>
</feature>
<dbReference type="Proteomes" id="UP000237000">
    <property type="component" value="Unassembled WGS sequence"/>
</dbReference>
<evidence type="ECO:0000313" key="3">
    <source>
        <dbReference type="Proteomes" id="UP000237000"/>
    </source>
</evidence>
<dbReference type="AlphaFoldDB" id="A0A2P5D7W1"/>
<comment type="caution">
    <text evidence="2">The sequence shown here is derived from an EMBL/GenBank/DDBJ whole genome shotgun (WGS) entry which is preliminary data.</text>
</comment>
<organism evidence="2 3">
    <name type="scientific">Trema orientale</name>
    <name type="common">Charcoal tree</name>
    <name type="synonym">Celtis orientalis</name>
    <dbReference type="NCBI Taxonomy" id="63057"/>
    <lineage>
        <taxon>Eukaryota</taxon>
        <taxon>Viridiplantae</taxon>
        <taxon>Streptophyta</taxon>
        <taxon>Embryophyta</taxon>
        <taxon>Tracheophyta</taxon>
        <taxon>Spermatophyta</taxon>
        <taxon>Magnoliopsida</taxon>
        <taxon>eudicotyledons</taxon>
        <taxon>Gunneridae</taxon>
        <taxon>Pentapetalae</taxon>
        <taxon>rosids</taxon>
        <taxon>fabids</taxon>
        <taxon>Rosales</taxon>
        <taxon>Cannabaceae</taxon>
        <taxon>Trema</taxon>
    </lineage>
</organism>
<evidence type="ECO:0000256" key="1">
    <source>
        <dbReference type="SAM" id="MobiDB-lite"/>
    </source>
</evidence>
<reference evidence="3" key="1">
    <citation type="submission" date="2016-06" db="EMBL/GenBank/DDBJ databases">
        <title>Parallel loss of symbiosis genes in relatives of nitrogen-fixing non-legume Parasponia.</title>
        <authorList>
            <person name="Van Velzen R."/>
            <person name="Holmer R."/>
            <person name="Bu F."/>
            <person name="Rutten L."/>
            <person name="Van Zeijl A."/>
            <person name="Liu W."/>
            <person name="Santuari L."/>
            <person name="Cao Q."/>
            <person name="Sharma T."/>
            <person name="Shen D."/>
            <person name="Roswanjaya Y."/>
            <person name="Wardhani T."/>
            <person name="Kalhor M.S."/>
            <person name="Jansen J."/>
            <person name="Van den Hoogen J."/>
            <person name="Gungor B."/>
            <person name="Hartog M."/>
            <person name="Hontelez J."/>
            <person name="Verver J."/>
            <person name="Yang W.-C."/>
            <person name="Schijlen E."/>
            <person name="Repin R."/>
            <person name="Schilthuizen M."/>
            <person name="Schranz E."/>
            <person name="Heidstra R."/>
            <person name="Miyata K."/>
            <person name="Fedorova E."/>
            <person name="Kohlen W."/>
            <person name="Bisseling T."/>
            <person name="Smit S."/>
            <person name="Geurts R."/>
        </authorList>
    </citation>
    <scope>NUCLEOTIDE SEQUENCE [LARGE SCALE GENOMIC DNA]</scope>
    <source>
        <strain evidence="3">cv. RG33-2</strain>
    </source>
</reference>
<evidence type="ECO:0000313" key="2">
    <source>
        <dbReference type="EMBL" id="PON69328.1"/>
    </source>
</evidence>
<feature type="region of interest" description="Disordered" evidence="1">
    <location>
        <begin position="1"/>
        <end position="43"/>
    </location>
</feature>
<proteinExistence type="predicted"/>
<name>A0A2P5D7W1_TREOI</name>
<accession>A0A2P5D7W1</accession>
<keyword evidence="3" id="KW-1185">Reference proteome</keyword>
<sequence>MEETWKKQANREFQRSRAGTSEGLEREPITVSESESVTGGGGV</sequence>
<dbReference type="InParanoid" id="A0A2P5D7W1"/>
<gene>
    <name evidence="2" type="ORF">TorRG33x02_259510</name>
</gene>
<dbReference type="EMBL" id="JXTC01000289">
    <property type="protein sequence ID" value="PON69328.1"/>
    <property type="molecule type" value="Genomic_DNA"/>
</dbReference>